<organism evidence="3 4">
    <name type="scientific">Plantactinospora endophytica</name>
    <dbReference type="NCBI Taxonomy" id="673535"/>
    <lineage>
        <taxon>Bacteria</taxon>
        <taxon>Bacillati</taxon>
        <taxon>Actinomycetota</taxon>
        <taxon>Actinomycetes</taxon>
        <taxon>Micromonosporales</taxon>
        <taxon>Micromonosporaceae</taxon>
        <taxon>Plantactinospora</taxon>
    </lineage>
</organism>
<feature type="transmembrane region" description="Helical" evidence="2">
    <location>
        <begin position="29"/>
        <end position="49"/>
    </location>
</feature>
<evidence type="ECO:0008006" key="5">
    <source>
        <dbReference type="Google" id="ProtNLM"/>
    </source>
</evidence>
<keyword evidence="2" id="KW-1133">Transmembrane helix</keyword>
<keyword evidence="4" id="KW-1185">Reference proteome</keyword>
<evidence type="ECO:0000256" key="2">
    <source>
        <dbReference type="SAM" id="Phobius"/>
    </source>
</evidence>
<dbReference type="EMBL" id="BONW01000017">
    <property type="protein sequence ID" value="GIG88817.1"/>
    <property type="molecule type" value="Genomic_DNA"/>
</dbReference>
<keyword evidence="2" id="KW-0812">Transmembrane</keyword>
<evidence type="ECO:0000313" key="4">
    <source>
        <dbReference type="Proteomes" id="UP000646749"/>
    </source>
</evidence>
<protein>
    <recommendedName>
        <fullName evidence="5">DUF2970 domain-containing protein</fullName>
    </recommendedName>
</protein>
<reference evidence="3 4" key="1">
    <citation type="submission" date="2021-01" db="EMBL/GenBank/DDBJ databases">
        <title>Whole genome shotgun sequence of Plantactinospora endophytica NBRC 110450.</title>
        <authorList>
            <person name="Komaki H."/>
            <person name="Tamura T."/>
        </authorList>
    </citation>
    <scope>NUCLEOTIDE SEQUENCE [LARGE SCALE GENOMIC DNA]</scope>
    <source>
        <strain evidence="3 4">NBRC 110450</strain>
    </source>
</reference>
<evidence type="ECO:0000256" key="1">
    <source>
        <dbReference type="SAM" id="MobiDB-lite"/>
    </source>
</evidence>
<evidence type="ECO:0000313" key="3">
    <source>
        <dbReference type="EMBL" id="GIG88817.1"/>
    </source>
</evidence>
<sequence>MSIINYLHIALRVRLAELRRTGDRGDSPVPTAVIIFGLVAAALAVTVAVSRSVTDWMDAIPEPGGGADTGGDPGGVPQ</sequence>
<accession>A0ABQ4E3B4</accession>
<dbReference type="RefSeq" id="WP_203867345.1">
    <property type="nucleotide sequence ID" value="NZ_BONW01000017.1"/>
</dbReference>
<keyword evidence="2" id="KW-0472">Membrane</keyword>
<feature type="compositionally biased region" description="Gly residues" evidence="1">
    <location>
        <begin position="63"/>
        <end position="78"/>
    </location>
</feature>
<feature type="region of interest" description="Disordered" evidence="1">
    <location>
        <begin position="59"/>
        <end position="78"/>
    </location>
</feature>
<comment type="caution">
    <text evidence="3">The sequence shown here is derived from an EMBL/GenBank/DDBJ whole genome shotgun (WGS) entry which is preliminary data.</text>
</comment>
<dbReference type="Proteomes" id="UP000646749">
    <property type="component" value="Unassembled WGS sequence"/>
</dbReference>
<proteinExistence type="predicted"/>
<gene>
    <name evidence="3" type="ORF">Pen02_37530</name>
</gene>
<name>A0ABQ4E3B4_9ACTN</name>